<dbReference type="InterPro" id="IPR019554">
    <property type="entry name" value="Soluble_ligand-bd"/>
</dbReference>
<sequence length="393" mass="41340">MIRVGAALLVCVVLAGCNSVSSEGPLAGAIDGDAGQSGAELGRKNVAVFDVVDINSRTARFVSDYVSSALNRRFGIGGPVGRVVIGVGDSLKVTIFEAGADGLFSTAQSKQVSLDIIVQPDGTAAIPYAGTVKFAGKTLEQARQAILAALASKAVEPDVIVTSMGTSSRTVTVSGAVGRPSLVPLDLTGEKITQVIAKAGGPVTQPYETYVTLVRGNRTGTVLLKSIIEHPTEDIYVQPGDQIFLVRDPRTFTLLGAVKGDGRLEFGANDLNLLEAVALGHGAVDEAANAQGFFLFRYEEPEIVQNLLGAARFQELERKGMVADSKGRYPIVYKFDMSHPDSLIVGQTFPIKSRDVIYVSRHPSVDIRKFLTLVGAPLNIASQGAATAANLGQ</sequence>
<dbReference type="Pfam" id="PF02563">
    <property type="entry name" value="Poly_export"/>
    <property type="match status" value="1"/>
</dbReference>
<feature type="signal peptide" evidence="2">
    <location>
        <begin position="1"/>
        <end position="22"/>
    </location>
</feature>
<protein>
    <submittedName>
        <fullName evidence="5">Polysaccharide export outer membrane protein</fullName>
    </submittedName>
</protein>
<evidence type="ECO:0000256" key="1">
    <source>
        <dbReference type="ARBA" id="ARBA00022729"/>
    </source>
</evidence>
<dbReference type="InterPro" id="IPR049712">
    <property type="entry name" value="Poly_export"/>
</dbReference>
<reference evidence="5 6" key="1">
    <citation type="submission" date="2020-08" db="EMBL/GenBank/DDBJ databases">
        <title>Genomic Encyclopedia of Type Strains, Phase IV (KMG-V): Genome sequencing to study the core and pangenomes of soil and plant-associated prokaryotes.</title>
        <authorList>
            <person name="Whitman W."/>
        </authorList>
    </citation>
    <scope>NUCLEOTIDE SEQUENCE [LARGE SCALE GENOMIC DNA]</scope>
    <source>
        <strain evidence="5 6">SEMIA 4064</strain>
    </source>
</reference>
<dbReference type="Proteomes" id="UP000549882">
    <property type="component" value="Unassembled WGS sequence"/>
</dbReference>
<keyword evidence="1 2" id="KW-0732">Signal</keyword>
<gene>
    <name evidence="5" type="ORF">GGD50_000737</name>
</gene>
<feature type="chain" id="PRO_5030813735" evidence="2">
    <location>
        <begin position="23"/>
        <end position="393"/>
    </location>
</feature>
<dbReference type="PANTHER" id="PTHR33619:SF3">
    <property type="entry name" value="POLYSACCHARIDE EXPORT PROTEIN GFCE-RELATED"/>
    <property type="match status" value="1"/>
</dbReference>
<evidence type="ECO:0000256" key="2">
    <source>
        <dbReference type="SAM" id="SignalP"/>
    </source>
</evidence>
<organism evidence="5 6">
    <name type="scientific">Rhizobium paranaense</name>
    <dbReference type="NCBI Taxonomy" id="1650438"/>
    <lineage>
        <taxon>Bacteria</taxon>
        <taxon>Pseudomonadati</taxon>
        <taxon>Pseudomonadota</taxon>
        <taxon>Alphaproteobacteria</taxon>
        <taxon>Hyphomicrobiales</taxon>
        <taxon>Rhizobiaceae</taxon>
        <taxon>Rhizobium/Agrobacterium group</taxon>
        <taxon>Rhizobium</taxon>
    </lineage>
</organism>
<proteinExistence type="predicted"/>
<evidence type="ECO:0000259" key="4">
    <source>
        <dbReference type="Pfam" id="PF10531"/>
    </source>
</evidence>
<evidence type="ECO:0000313" key="6">
    <source>
        <dbReference type="Proteomes" id="UP000549882"/>
    </source>
</evidence>
<dbReference type="GO" id="GO:0015159">
    <property type="term" value="F:polysaccharide transmembrane transporter activity"/>
    <property type="evidence" value="ECO:0007669"/>
    <property type="project" value="InterPro"/>
</dbReference>
<feature type="domain" description="Polysaccharide export protein N-terminal" evidence="3">
    <location>
        <begin position="83"/>
        <end position="162"/>
    </location>
</feature>
<dbReference type="AlphaFoldDB" id="A0A7W8XMP5"/>
<dbReference type="PANTHER" id="PTHR33619">
    <property type="entry name" value="POLYSACCHARIDE EXPORT PROTEIN GFCE-RELATED"/>
    <property type="match status" value="1"/>
</dbReference>
<name>A0A7W8XMP5_9HYPH</name>
<dbReference type="EMBL" id="JACHBI010000001">
    <property type="protein sequence ID" value="MBB5572161.1"/>
    <property type="molecule type" value="Genomic_DNA"/>
</dbReference>
<keyword evidence="6" id="KW-1185">Reference proteome</keyword>
<dbReference type="Gene3D" id="3.30.1950.10">
    <property type="entry name" value="wza like domain"/>
    <property type="match status" value="1"/>
</dbReference>
<dbReference type="PROSITE" id="PS51257">
    <property type="entry name" value="PROKAR_LIPOPROTEIN"/>
    <property type="match status" value="1"/>
</dbReference>
<evidence type="ECO:0000313" key="5">
    <source>
        <dbReference type="EMBL" id="MBB5572161.1"/>
    </source>
</evidence>
<dbReference type="Gene3D" id="3.10.560.10">
    <property type="entry name" value="Outer membrane lipoprotein wza domain like"/>
    <property type="match status" value="2"/>
</dbReference>
<evidence type="ECO:0000259" key="3">
    <source>
        <dbReference type="Pfam" id="PF02563"/>
    </source>
</evidence>
<dbReference type="InterPro" id="IPR003715">
    <property type="entry name" value="Poly_export_N"/>
</dbReference>
<feature type="domain" description="Soluble ligand binding" evidence="4">
    <location>
        <begin position="171"/>
        <end position="221"/>
    </location>
</feature>
<accession>A0A7W8XMP5</accession>
<dbReference type="Pfam" id="PF10531">
    <property type="entry name" value="SLBB"/>
    <property type="match status" value="1"/>
</dbReference>
<comment type="caution">
    <text evidence="5">The sequence shown here is derived from an EMBL/GenBank/DDBJ whole genome shotgun (WGS) entry which is preliminary data.</text>
</comment>